<dbReference type="OrthoDB" id="3156807at2759"/>
<proteinExistence type="predicted"/>
<dbReference type="EMBL" id="KK914442">
    <property type="protein sequence ID" value="KDP36307.1"/>
    <property type="molecule type" value="Genomic_DNA"/>
</dbReference>
<evidence type="ECO:0000313" key="1">
    <source>
        <dbReference type="EMBL" id="KDP36307.1"/>
    </source>
</evidence>
<evidence type="ECO:0000313" key="2">
    <source>
        <dbReference type="Proteomes" id="UP000027138"/>
    </source>
</evidence>
<organism evidence="1 2">
    <name type="scientific">Jatropha curcas</name>
    <name type="common">Barbados nut</name>
    <dbReference type="NCBI Taxonomy" id="180498"/>
    <lineage>
        <taxon>Eukaryota</taxon>
        <taxon>Viridiplantae</taxon>
        <taxon>Streptophyta</taxon>
        <taxon>Embryophyta</taxon>
        <taxon>Tracheophyta</taxon>
        <taxon>Spermatophyta</taxon>
        <taxon>Magnoliopsida</taxon>
        <taxon>eudicotyledons</taxon>
        <taxon>Gunneridae</taxon>
        <taxon>Pentapetalae</taxon>
        <taxon>rosids</taxon>
        <taxon>fabids</taxon>
        <taxon>Malpighiales</taxon>
        <taxon>Euphorbiaceae</taxon>
        <taxon>Crotonoideae</taxon>
        <taxon>Jatropheae</taxon>
        <taxon>Jatropha</taxon>
    </lineage>
</organism>
<reference evidence="1 2" key="1">
    <citation type="journal article" date="2014" name="PLoS ONE">
        <title>Global Analysis of Gene Expression Profiles in Physic Nut (Jatropha curcas L.) Seedlings Exposed to Salt Stress.</title>
        <authorList>
            <person name="Zhang L."/>
            <person name="Zhang C."/>
            <person name="Wu P."/>
            <person name="Chen Y."/>
            <person name="Li M."/>
            <person name="Jiang H."/>
            <person name="Wu G."/>
        </authorList>
    </citation>
    <scope>NUCLEOTIDE SEQUENCE [LARGE SCALE GENOMIC DNA]</scope>
    <source>
        <strain evidence="2">cv. GZQX0401</strain>
        <tissue evidence="1">Young leaves</tissue>
    </source>
</reference>
<accession>A0A067KJM5</accession>
<name>A0A067KJM5_JATCU</name>
<keyword evidence="2" id="KW-1185">Reference proteome</keyword>
<dbReference type="Proteomes" id="UP000027138">
    <property type="component" value="Unassembled WGS sequence"/>
</dbReference>
<dbReference type="PANTHER" id="PTHR21529">
    <property type="entry name" value="MAMMARY TURMOR VIRUS RECEPTOR HOMOLOG 1, 2 MTVR1, 2"/>
    <property type="match status" value="1"/>
</dbReference>
<dbReference type="InterPro" id="IPR039904">
    <property type="entry name" value="TRANK1"/>
</dbReference>
<gene>
    <name evidence="1" type="ORF">JCGZ_09522</name>
</gene>
<dbReference type="PANTHER" id="PTHR21529:SF4">
    <property type="entry name" value="TPR AND ANKYRIN REPEAT-CONTAINING PROTEIN 1"/>
    <property type="match status" value="1"/>
</dbReference>
<protein>
    <submittedName>
        <fullName evidence="1">Uncharacterized protein</fullName>
    </submittedName>
</protein>
<sequence length="244" mass="27184">MLHDLLGRNDITEQLPREFGNVLKKRRKRNSLTLDVNVLAEALKKIDNNLVIVSLGKSYPRNFGPDAIFVYMKANQIIQDIFRDLFPKRNENSVDNRGSVDVGTTSSSSVINFAADRNSNIKAKSNVTHPLTLGHSWELFESLKSEKHLINDPKVKSSASEVKLRNDNSAIGELVNKLQSRRPSMEPFLIQMFSKKDEQLKGEASNIRIALDGEGDEEDNGSKSGKSKIEALQVAVAVEPQGKL</sequence>
<dbReference type="AlphaFoldDB" id="A0A067KJM5"/>